<gene>
    <name evidence="2" type="ordered locus">BAbS19_I04920</name>
</gene>
<name>A0A0F6APL0_BRUA1</name>
<feature type="transmembrane region" description="Helical" evidence="1">
    <location>
        <begin position="65"/>
        <end position="82"/>
    </location>
</feature>
<dbReference type="EMBL" id="CP000887">
    <property type="protein sequence ID" value="ACD72027.1"/>
    <property type="molecule type" value="Genomic_DNA"/>
</dbReference>
<evidence type="ECO:0000313" key="3">
    <source>
        <dbReference type="Proteomes" id="UP000002565"/>
    </source>
</evidence>
<dbReference type="AlphaFoldDB" id="A0A0F6APL0"/>
<proteinExistence type="predicted"/>
<protein>
    <recommendedName>
        <fullName evidence="4">DUF1499 domain-containing protein</fullName>
    </recommendedName>
</protein>
<keyword evidence="1" id="KW-0472">Membrane</keyword>
<feature type="transmembrane region" description="Helical" evidence="1">
    <location>
        <begin position="33"/>
        <end position="53"/>
    </location>
</feature>
<organism evidence="2 3">
    <name type="scientific">Brucella abortus (strain S19)</name>
    <dbReference type="NCBI Taxonomy" id="430066"/>
    <lineage>
        <taxon>Bacteria</taxon>
        <taxon>Pseudomonadati</taxon>
        <taxon>Pseudomonadota</taxon>
        <taxon>Alphaproteobacteria</taxon>
        <taxon>Hyphomicrobiales</taxon>
        <taxon>Brucellaceae</taxon>
        <taxon>Brucella/Ochrobactrum group</taxon>
        <taxon>Brucella</taxon>
    </lineage>
</organism>
<dbReference type="Pfam" id="PF07386">
    <property type="entry name" value="DUF1499"/>
    <property type="match status" value="1"/>
</dbReference>
<reference evidence="2 3" key="1">
    <citation type="journal article" date="2008" name="PLoS ONE">
        <title>Genome sequence of Brucella abortus vaccine strain S19 compared to virulent strains yields candidate virulence genes.</title>
        <authorList>
            <person name="Crasta O.R."/>
            <person name="Folkerts O."/>
            <person name="Fei Z."/>
            <person name="Mane S.P."/>
            <person name="Evans C."/>
            <person name="Martino-Catt S."/>
            <person name="Bricker B."/>
            <person name="Yu G."/>
            <person name="Du L."/>
            <person name="Sobral B.W."/>
        </authorList>
    </citation>
    <scope>NUCLEOTIDE SEQUENCE [LARGE SCALE GENOMIC DNA]</scope>
    <source>
        <strain evidence="2 3">S19</strain>
    </source>
</reference>
<dbReference type="KEGG" id="bmc:BAbS19_I04920"/>
<accession>A0A0F6APL0</accession>
<dbReference type="InterPro" id="IPR010865">
    <property type="entry name" value="DUF1499"/>
</dbReference>
<dbReference type="HOGENOM" id="CLU_068029_0_0_5"/>
<evidence type="ECO:0000256" key="1">
    <source>
        <dbReference type="SAM" id="Phobius"/>
    </source>
</evidence>
<evidence type="ECO:0008006" key="4">
    <source>
        <dbReference type="Google" id="ProtNLM"/>
    </source>
</evidence>
<dbReference type="Proteomes" id="UP000002565">
    <property type="component" value="Chromosome 1"/>
</dbReference>
<keyword evidence="1" id="KW-1133">Transmembrane helix</keyword>
<keyword evidence="1" id="KW-0812">Transmembrane</keyword>
<feature type="transmembrane region" description="Helical" evidence="1">
    <location>
        <begin position="102"/>
        <end position="123"/>
    </location>
</feature>
<sequence length="282" mass="31403">MPSENLSAIHRLSCDWLGIWMRKLRYQRRQSRSAVWALRFGVFGALLLAIAFLLHRFWRLETPDFVLVAILSGALALLALICAAKGFRNLWVNGDKGGARSFWGSVFALVVMVPLALVGALWYGSPPFYDVSTDFETPPQFTDNMPARLQWMNPLTERVDGDPLAQLSAYPDVVGRRYEAAPDRVMQGVETTLKAFGWTVIARDVATPEQNAIRFAATAHSFILGLKSDIVIRLLDEGETTYVDMRSLSRYGKRDMGLNAGFITDFLGALEGEVNKAPADVE</sequence>
<evidence type="ECO:0000313" key="2">
    <source>
        <dbReference type="EMBL" id="ACD72027.1"/>
    </source>
</evidence>